<accession>A0A5P2HDQ4</accession>
<evidence type="ECO:0000256" key="1">
    <source>
        <dbReference type="ARBA" id="ARBA00004417"/>
    </source>
</evidence>
<dbReference type="GO" id="GO:0005524">
    <property type="term" value="F:ATP binding"/>
    <property type="evidence" value="ECO:0007669"/>
    <property type="project" value="UniProtKB-KW"/>
</dbReference>
<dbReference type="InterPro" id="IPR050388">
    <property type="entry name" value="ABC_Ni/Peptide_Import"/>
</dbReference>
<reference evidence="10 11" key="1">
    <citation type="submission" date="2019-09" db="EMBL/GenBank/DDBJ databases">
        <title>FDA dAtabase for Regulatory Grade micrObial Sequences (FDA-ARGOS): Supporting development and validation of Infectious Disease Dx tests.</title>
        <authorList>
            <person name="Sciortino C."/>
            <person name="Tallon L."/>
            <person name="Sadzewicz L."/>
            <person name="Vavikolanu K."/>
            <person name="Mehta A."/>
            <person name="Aluvathingal J."/>
            <person name="Nadendla S."/>
            <person name="Nandy P."/>
            <person name="Geyer C."/>
            <person name="Yan Y."/>
            <person name="Sichtig H."/>
        </authorList>
    </citation>
    <scope>NUCLEOTIDE SEQUENCE [LARGE SCALE GENOMIC DNA]</scope>
    <source>
        <strain evidence="10 11">FDAARGOS_664</strain>
    </source>
</reference>
<keyword evidence="4" id="KW-1003">Cell membrane</keyword>
<dbReference type="EMBL" id="CP044067">
    <property type="protein sequence ID" value="QET05269.1"/>
    <property type="molecule type" value="Genomic_DNA"/>
</dbReference>
<feature type="domain" description="ABC transporter" evidence="9">
    <location>
        <begin position="13"/>
        <end position="264"/>
    </location>
</feature>
<dbReference type="NCBIfam" id="TIGR01727">
    <property type="entry name" value="oligo_HPY"/>
    <property type="match status" value="1"/>
</dbReference>
<dbReference type="FunFam" id="3.40.50.300:FF:000016">
    <property type="entry name" value="Oligopeptide ABC transporter ATP-binding component"/>
    <property type="match status" value="1"/>
</dbReference>
<proteinExistence type="inferred from homology"/>
<dbReference type="Gene3D" id="3.40.50.300">
    <property type="entry name" value="P-loop containing nucleotide triphosphate hydrolases"/>
    <property type="match status" value="1"/>
</dbReference>
<dbReference type="PANTHER" id="PTHR43297:SF2">
    <property type="entry name" value="DIPEPTIDE TRANSPORT ATP-BINDING PROTEIN DPPD"/>
    <property type="match status" value="1"/>
</dbReference>
<keyword evidence="3" id="KW-0813">Transport</keyword>
<evidence type="ECO:0000256" key="2">
    <source>
        <dbReference type="ARBA" id="ARBA00005417"/>
    </source>
</evidence>
<dbReference type="Proteomes" id="UP000322822">
    <property type="component" value="Chromosome 2"/>
</dbReference>
<dbReference type="GO" id="GO:0015833">
    <property type="term" value="P:peptide transport"/>
    <property type="evidence" value="ECO:0007669"/>
    <property type="project" value="InterPro"/>
</dbReference>
<dbReference type="OrthoDB" id="9802772at2"/>
<evidence type="ECO:0000256" key="3">
    <source>
        <dbReference type="ARBA" id="ARBA00022448"/>
    </source>
</evidence>
<dbReference type="RefSeq" id="WP_150375326.1">
    <property type="nucleotide sequence ID" value="NZ_CP044067.1"/>
</dbReference>
<evidence type="ECO:0000313" key="10">
    <source>
        <dbReference type="EMBL" id="QET05269.1"/>
    </source>
</evidence>
<dbReference type="AlphaFoldDB" id="A0A5P2HDQ4"/>
<dbReference type="SUPFAM" id="SSF52540">
    <property type="entry name" value="P-loop containing nucleoside triphosphate hydrolases"/>
    <property type="match status" value="1"/>
</dbReference>
<evidence type="ECO:0000259" key="9">
    <source>
        <dbReference type="PROSITE" id="PS50893"/>
    </source>
</evidence>
<dbReference type="PANTHER" id="PTHR43297">
    <property type="entry name" value="OLIGOPEPTIDE TRANSPORT ATP-BINDING PROTEIN APPD"/>
    <property type="match status" value="1"/>
</dbReference>
<dbReference type="CDD" id="cd03257">
    <property type="entry name" value="ABC_NikE_OppD_transporters"/>
    <property type="match status" value="1"/>
</dbReference>
<keyword evidence="5" id="KW-0997">Cell inner membrane</keyword>
<evidence type="ECO:0000256" key="4">
    <source>
        <dbReference type="ARBA" id="ARBA00022475"/>
    </source>
</evidence>
<dbReference type="GO" id="GO:0016887">
    <property type="term" value="F:ATP hydrolysis activity"/>
    <property type="evidence" value="ECO:0007669"/>
    <property type="project" value="InterPro"/>
</dbReference>
<sequence>MRDTTAQQKAKVLDVEDLRLEFRTSRGAATVLNGVSFHVNAGETLCIVGESGCGKSMTSLAVLGLIPSPPGRITGGAIRLDGEDLLRATPARMREIRGNRIAMIFQEPMTSLNPVMTVGRQLVETLRLHLDLTREAARGRAIDLLRAVGIPAPETRIDDFPHQMSGGMKQRVMIAMALACEPKVLIADEPTTALDVTVQAQIFDLLRERQAREGTAIVLITHDMGAVSEMADRVAVMYAGRVVEEGTTNDVLRQPAHPYTRGLIACLPELEGEARRTRPPLPEIPGMVPSIWELGGGCAFRSRCALASARCAAEVPALATVSGTQRAACWALTEQPARVAEEVTV</sequence>
<dbReference type="PROSITE" id="PS00211">
    <property type="entry name" value="ABC_TRANSPORTER_1"/>
    <property type="match status" value="1"/>
</dbReference>
<gene>
    <name evidence="10" type="ORF">FOB72_24905</name>
</gene>
<dbReference type="Pfam" id="PF08352">
    <property type="entry name" value="oligo_HPY"/>
    <property type="match status" value="1"/>
</dbReference>
<evidence type="ECO:0000313" key="11">
    <source>
        <dbReference type="Proteomes" id="UP000322822"/>
    </source>
</evidence>
<evidence type="ECO:0000256" key="8">
    <source>
        <dbReference type="ARBA" id="ARBA00023136"/>
    </source>
</evidence>
<dbReference type="SMART" id="SM00382">
    <property type="entry name" value="AAA"/>
    <property type="match status" value="1"/>
</dbReference>
<organism evidence="10 11">
    <name type="scientific">Cupriavidus pauculus</name>
    <dbReference type="NCBI Taxonomy" id="82633"/>
    <lineage>
        <taxon>Bacteria</taxon>
        <taxon>Pseudomonadati</taxon>
        <taxon>Pseudomonadota</taxon>
        <taxon>Betaproteobacteria</taxon>
        <taxon>Burkholderiales</taxon>
        <taxon>Burkholderiaceae</taxon>
        <taxon>Cupriavidus</taxon>
    </lineage>
</organism>
<dbReference type="InterPro" id="IPR017871">
    <property type="entry name" value="ABC_transporter-like_CS"/>
</dbReference>
<dbReference type="GO" id="GO:0005886">
    <property type="term" value="C:plasma membrane"/>
    <property type="evidence" value="ECO:0007669"/>
    <property type="project" value="UniProtKB-SubCell"/>
</dbReference>
<evidence type="ECO:0000256" key="6">
    <source>
        <dbReference type="ARBA" id="ARBA00022741"/>
    </source>
</evidence>
<dbReference type="InterPro" id="IPR003593">
    <property type="entry name" value="AAA+_ATPase"/>
</dbReference>
<dbReference type="GO" id="GO:0055085">
    <property type="term" value="P:transmembrane transport"/>
    <property type="evidence" value="ECO:0007669"/>
    <property type="project" value="UniProtKB-ARBA"/>
</dbReference>
<dbReference type="InterPro" id="IPR013563">
    <property type="entry name" value="Oligopep_ABC_C"/>
</dbReference>
<protein>
    <submittedName>
        <fullName evidence="10">ABC transporter ATP-binding protein</fullName>
    </submittedName>
</protein>
<name>A0A5P2HDQ4_9BURK</name>
<keyword evidence="6" id="KW-0547">Nucleotide-binding</keyword>
<dbReference type="InterPro" id="IPR003439">
    <property type="entry name" value="ABC_transporter-like_ATP-bd"/>
</dbReference>
<keyword evidence="7 10" id="KW-0067">ATP-binding</keyword>
<dbReference type="PROSITE" id="PS50893">
    <property type="entry name" value="ABC_TRANSPORTER_2"/>
    <property type="match status" value="1"/>
</dbReference>
<keyword evidence="8" id="KW-0472">Membrane</keyword>
<evidence type="ECO:0000256" key="5">
    <source>
        <dbReference type="ARBA" id="ARBA00022519"/>
    </source>
</evidence>
<dbReference type="Pfam" id="PF00005">
    <property type="entry name" value="ABC_tran"/>
    <property type="match status" value="1"/>
</dbReference>
<dbReference type="InterPro" id="IPR027417">
    <property type="entry name" value="P-loop_NTPase"/>
</dbReference>
<evidence type="ECO:0000256" key="7">
    <source>
        <dbReference type="ARBA" id="ARBA00022840"/>
    </source>
</evidence>
<comment type="subcellular location">
    <subcellularLocation>
        <location evidence="1">Cell inner membrane</location>
        <topology evidence="1">Peripheral membrane protein</topology>
    </subcellularLocation>
</comment>
<comment type="similarity">
    <text evidence="2">Belongs to the ABC transporter superfamily.</text>
</comment>